<evidence type="ECO:0000256" key="5">
    <source>
        <dbReference type="ARBA" id="ARBA00022833"/>
    </source>
</evidence>
<feature type="region of interest" description="Disordered" evidence="9">
    <location>
        <begin position="220"/>
        <end position="358"/>
    </location>
</feature>
<dbReference type="PROSITE" id="PS50089">
    <property type="entry name" value="ZF_RING_2"/>
    <property type="match status" value="1"/>
</dbReference>
<dbReference type="InterPro" id="IPR028502">
    <property type="entry name" value="SH3RF3_RING-HC_Zfn"/>
</dbReference>
<dbReference type="PROSITE" id="PS00518">
    <property type="entry name" value="ZF_RING_1"/>
    <property type="match status" value="1"/>
</dbReference>
<dbReference type="InterPro" id="IPR050384">
    <property type="entry name" value="Endophilin_SH3RF"/>
</dbReference>
<dbReference type="Gene3D" id="3.30.40.10">
    <property type="entry name" value="Zinc/RING finger domain, C3HC4 (zinc finger)"/>
    <property type="match status" value="1"/>
</dbReference>
<feature type="region of interest" description="Disordered" evidence="9">
    <location>
        <begin position="430"/>
        <end position="487"/>
    </location>
</feature>
<dbReference type="InterPro" id="IPR013083">
    <property type="entry name" value="Znf_RING/FYVE/PHD"/>
</dbReference>
<feature type="compositionally biased region" description="Basic residues" evidence="9">
    <location>
        <begin position="538"/>
        <end position="547"/>
    </location>
</feature>
<comment type="similarity">
    <text evidence="1">Belongs to the SH3RF family.</text>
</comment>
<feature type="compositionally biased region" description="Polar residues" evidence="9">
    <location>
        <begin position="430"/>
        <end position="446"/>
    </location>
</feature>
<dbReference type="Gene3D" id="2.30.30.40">
    <property type="entry name" value="SH3 Domains"/>
    <property type="match status" value="4"/>
</dbReference>
<dbReference type="CDD" id="cd16750">
    <property type="entry name" value="RING-HC_SH3RF3"/>
    <property type="match status" value="1"/>
</dbReference>
<feature type="region of interest" description="Disordered" evidence="9">
    <location>
        <begin position="587"/>
        <end position="607"/>
    </location>
</feature>
<keyword evidence="13" id="KW-1185">Reference proteome</keyword>
<sequence length="666" mass="74145">MDTANLNELLECSVCLEQLDQTCKVLPCQHTFCRKCLEQIVERRKELRCPECRVLVEVDVKDLPVNIMLIRILEGLSQLPKQRKQVPEPCARALYDYEPKEVGDLTLHKGEIITLLKQVDENWYEGLCNGCQGFLPANYVEVINPLPSLDDTFDRPIAKALFDFEDEQEQDLLSFKQGDIIYVLRRVDENWCEGRLNGKLGIFPVSFVEFNTVARKLADRVDHPESPSQATAKPQRNSPASDTNKAEPKRHTMHFVGQRNQESESAGLQRRSLDIKSSDRLADALDRSSSSGYVSSESTSSQNTPPPRSNTNSPSSQSQPAAGRRGSSPLFVSPSQLASGRQASPADSNTNTAGSRPVSAEMGKELYVALYGYKPAKDDELELVRNETYFVTEKCKDGWFKGYSATTQKRGVFPGNYVRLASIHNLLTSSQSTSPEQDKMPTQNGIQPQPPLHQRPPPPRHAISEGVSQTRFQRSDSAPPYPQQSSTTMMGSLVVNLGRQTNLVENRNIAQGPAERSRFPPTSPLPPPPAPKSSGFWKKLKGKKKDRSRLTPPPPPPPPYQRNVPAGHSALSPPPYDFGIMFLSSQPSREGISGQKSRSPSRDENPPVIERCRAVVPYPPQHEAELELLIGDVVYVTKKRLDGWYKGTLERNGKTGLFPGTFVESF</sequence>
<dbReference type="SUPFAM" id="SSF50044">
    <property type="entry name" value="SH3-domain"/>
    <property type="match status" value="4"/>
</dbReference>
<feature type="compositionally biased region" description="Pro residues" evidence="9">
    <location>
        <begin position="521"/>
        <end position="531"/>
    </location>
</feature>
<organism evidence="12 13">
    <name type="scientific">Porites lobata</name>
    <dbReference type="NCBI Taxonomy" id="104759"/>
    <lineage>
        <taxon>Eukaryota</taxon>
        <taxon>Metazoa</taxon>
        <taxon>Cnidaria</taxon>
        <taxon>Anthozoa</taxon>
        <taxon>Hexacorallia</taxon>
        <taxon>Scleractinia</taxon>
        <taxon>Fungiina</taxon>
        <taxon>Poritidae</taxon>
        <taxon>Porites</taxon>
    </lineage>
</organism>
<dbReference type="PRINTS" id="PR01887">
    <property type="entry name" value="SPECTRNALPHA"/>
</dbReference>
<dbReference type="InterPro" id="IPR017907">
    <property type="entry name" value="Znf_RING_CS"/>
</dbReference>
<dbReference type="PROSITE" id="PS50002">
    <property type="entry name" value="SH3"/>
    <property type="match status" value="4"/>
</dbReference>
<dbReference type="PRINTS" id="PR00452">
    <property type="entry name" value="SH3DOMAIN"/>
</dbReference>
<evidence type="ECO:0000256" key="4">
    <source>
        <dbReference type="ARBA" id="ARBA00022771"/>
    </source>
</evidence>
<name>A0ABN8PU64_9CNID</name>
<feature type="compositionally biased region" description="Pro residues" evidence="9">
    <location>
        <begin position="551"/>
        <end position="560"/>
    </location>
</feature>
<feature type="compositionally biased region" description="Polar residues" evidence="9">
    <location>
        <begin position="333"/>
        <end position="354"/>
    </location>
</feature>
<dbReference type="SUPFAM" id="SSF57850">
    <property type="entry name" value="RING/U-box"/>
    <property type="match status" value="1"/>
</dbReference>
<proteinExistence type="inferred from homology"/>
<dbReference type="InterPro" id="IPR001841">
    <property type="entry name" value="Znf_RING"/>
</dbReference>
<evidence type="ECO:0000256" key="8">
    <source>
        <dbReference type="PROSITE-ProRule" id="PRU00192"/>
    </source>
</evidence>
<dbReference type="CDD" id="cd11787">
    <property type="entry name" value="SH3_SH3RF_2"/>
    <property type="match status" value="1"/>
</dbReference>
<evidence type="ECO:0000259" key="10">
    <source>
        <dbReference type="PROSITE" id="PS50002"/>
    </source>
</evidence>
<evidence type="ECO:0000313" key="12">
    <source>
        <dbReference type="EMBL" id="CAH3148818.1"/>
    </source>
</evidence>
<keyword evidence="2 8" id="KW-0728">SH3 domain</keyword>
<feature type="domain" description="SH3" evidence="10">
    <location>
        <begin position="86"/>
        <end position="145"/>
    </location>
</feature>
<evidence type="ECO:0008006" key="14">
    <source>
        <dbReference type="Google" id="ProtNLM"/>
    </source>
</evidence>
<evidence type="ECO:0000256" key="1">
    <source>
        <dbReference type="ARBA" id="ARBA00008649"/>
    </source>
</evidence>
<feature type="compositionally biased region" description="Basic and acidic residues" evidence="9">
    <location>
        <begin position="271"/>
        <end position="286"/>
    </location>
</feature>
<dbReference type="Pfam" id="PF14604">
    <property type="entry name" value="SH3_9"/>
    <property type="match status" value="1"/>
</dbReference>
<feature type="domain" description="SH3" evidence="10">
    <location>
        <begin position="607"/>
        <end position="666"/>
    </location>
</feature>
<feature type="region of interest" description="Disordered" evidence="9">
    <location>
        <begin position="512"/>
        <end position="571"/>
    </location>
</feature>
<dbReference type="SMART" id="SM00184">
    <property type="entry name" value="RING"/>
    <property type="match status" value="1"/>
</dbReference>
<evidence type="ECO:0000256" key="6">
    <source>
        <dbReference type="ARBA" id="ARBA00022843"/>
    </source>
</evidence>
<dbReference type="Pfam" id="PF00018">
    <property type="entry name" value="SH3_1"/>
    <property type="match status" value="3"/>
</dbReference>
<feature type="compositionally biased region" description="Polar residues" evidence="9">
    <location>
        <begin position="587"/>
        <end position="598"/>
    </location>
</feature>
<keyword evidence="4 7" id="KW-0863">Zinc-finger</keyword>
<reference evidence="12 13" key="1">
    <citation type="submission" date="2022-05" db="EMBL/GenBank/DDBJ databases">
        <authorList>
            <consortium name="Genoscope - CEA"/>
            <person name="William W."/>
        </authorList>
    </citation>
    <scope>NUCLEOTIDE SEQUENCE [LARGE SCALE GENOMIC DNA]</scope>
</reference>
<dbReference type="InterPro" id="IPR018957">
    <property type="entry name" value="Znf_C3HC4_RING-type"/>
</dbReference>
<evidence type="ECO:0000256" key="3">
    <source>
        <dbReference type="ARBA" id="ARBA00022723"/>
    </source>
</evidence>
<gene>
    <name evidence="12" type="ORF">PLOB_00046972</name>
</gene>
<dbReference type="PANTHER" id="PTHR14167">
    <property type="entry name" value="SH3 DOMAIN-CONTAINING"/>
    <property type="match status" value="1"/>
</dbReference>
<feature type="compositionally biased region" description="Polar residues" evidence="9">
    <location>
        <begin position="226"/>
        <end position="243"/>
    </location>
</feature>
<comment type="caution">
    <text evidence="12">The sequence shown here is derived from an EMBL/GenBank/DDBJ whole genome shotgun (WGS) entry which is preliminary data.</text>
</comment>
<dbReference type="SMART" id="SM00326">
    <property type="entry name" value="SH3"/>
    <property type="match status" value="4"/>
</dbReference>
<dbReference type="PANTHER" id="PTHR14167:SF51">
    <property type="entry name" value="RING-TYPE E3 UBIQUITIN TRANSFERASE"/>
    <property type="match status" value="1"/>
</dbReference>
<dbReference type="InterPro" id="IPR036028">
    <property type="entry name" value="SH3-like_dom_sf"/>
</dbReference>
<keyword evidence="5" id="KW-0862">Zinc</keyword>
<dbReference type="Pfam" id="PF00097">
    <property type="entry name" value="zf-C3HC4"/>
    <property type="match status" value="1"/>
</dbReference>
<dbReference type="InterPro" id="IPR001452">
    <property type="entry name" value="SH3_domain"/>
</dbReference>
<keyword evidence="6" id="KW-0832">Ubl conjugation</keyword>
<accession>A0ABN8PU64</accession>
<keyword evidence="3" id="KW-0479">Metal-binding</keyword>
<evidence type="ECO:0000313" key="13">
    <source>
        <dbReference type="Proteomes" id="UP001159405"/>
    </source>
</evidence>
<feature type="compositionally biased region" description="Low complexity" evidence="9">
    <location>
        <begin position="288"/>
        <end position="320"/>
    </location>
</feature>
<protein>
    <recommendedName>
        <fullName evidence="14">RING-type E3 ubiquitin transferase</fullName>
    </recommendedName>
</protein>
<dbReference type="Proteomes" id="UP001159405">
    <property type="component" value="Unassembled WGS sequence"/>
</dbReference>
<evidence type="ECO:0000259" key="11">
    <source>
        <dbReference type="PROSITE" id="PS50089"/>
    </source>
</evidence>
<evidence type="ECO:0000256" key="9">
    <source>
        <dbReference type="SAM" id="MobiDB-lite"/>
    </source>
</evidence>
<feature type="compositionally biased region" description="Polar residues" evidence="9">
    <location>
        <begin position="466"/>
        <end position="476"/>
    </location>
</feature>
<evidence type="ECO:0000256" key="2">
    <source>
        <dbReference type="ARBA" id="ARBA00022443"/>
    </source>
</evidence>
<feature type="domain" description="SH3" evidence="10">
    <location>
        <begin position="362"/>
        <end position="423"/>
    </location>
</feature>
<feature type="compositionally biased region" description="Pro residues" evidence="9">
    <location>
        <begin position="448"/>
        <end position="460"/>
    </location>
</feature>
<evidence type="ECO:0000256" key="7">
    <source>
        <dbReference type="PROSITE-ProRule" id="PRU00175"/>
    </source>
</evidence>
<feature type="domain" description="SH3" evidence="10">
    <location>
        <begin position="153"/>
        <end position="213"/>
    </location>
</feature>
<dbReference type="EMBL" id="CALNXK010000085">
    <property type="protein sequence ID" value="CAH3148818.1"/>
    <property type="molecule type" value="Genomic_DNA"/>
</dbReference>
<feature type="domain" description="RING-type" evidence="11">
    <location>
        <begin position="12"/>
        <end position="53"/>
    </location>
</feature>